<dbReference type="InterPro" id="IPR050277">
    <property type="entry name" value="Sodium:Solute_Symporter"/>
</dbReference>
<feature type="transmembrane region" description="Helical" evidence="9">
    <location>
        <begin position="426"/>
        <end position="447"/>
    </location>
</feature>
<organism evidence="10 11">
    <name type="scientific">Streptomyces paludis</name>
    <dbReference type="NCBI Taxonomy" id="2282738"/>
    <lineage>
        <taxon>Bacteria</taxon>
        <taxon>Bacillati</taxon>
        <taxon>Actinomycetota</taxon>
        <taxon>Actinomycetes</taxon>
        <taxon>Kitasatosporales</taxon>
        <taxon>Streptomycetaceae</taxon>
        <taxon>Streptomyces</taxon>
    </lineage>
</organism>
<feature type="transmembrane region" description="Helical" evidence="9">
    <location>
        <begin position="6"/>
        <end position="25"/>
    </location>
</feature>
<evidence type="ECO:0000313" key="10">
    <source>
        <dbReference type="EMBL" id="AXG78039.1"/>
    </source>
</evidence>
<feature type="transmembrane region" description="Helical" evidence="9">
    <location>
        <begin position="325"/>
        <end position="354"/>
    </location>
</feature>
<evidence type="ECO:0000256" key="2">
    <source>
        <dbReference type="ARBA" id="ARBA00006434"/>
    </source>
</evidence>
<dbReference type="RefSeq" id="WP_114659404.1">
    <property type="nucleotide sequence ID" value="NZ_CP031194.1"/>
</dbReference>
<evidence type="ECO:0000256" key="5">
    <source>
        <dbReference type="ARBA" id="ARBA00022989"/>
    </source>
</evidence>
<dbReference type="AlphaFoldDB" id="A0A345HMW5"/>
<comment type="similarity">
    <text evidence="2 7">Belongs to the sodium:solute symporter (SSF) (TC 2.A.21) family.</text>
</comment>
<feature type="transmembrane region" description="Helical" evidence="9">
    <location>
        <begin position="399"/>
        <end position="419"/>
    </location>
</feature>
<keyword evidence="6 9" id="KW-0472">Membrane</keyword>
<dbReference type="Pfam" id="PF00474">
    <property type="entry name" value="SSF"/>
    <property type="match status" value="1"/>
</dbReference>
<protein>
    <submittedName>
        <fullName evidence="10">Sodium:solute symporter family protein</fullName>
    </submittedName>
</protein>
<keyword evidence="5 9" id="KW-1133">Transmembrane helix</keyword>
<feature type="region of interest" description="Disordered" evidence="8">
    <location>
        <begin position="501"/>
        <end position="537"/>
    </location>
</feature>
<gene>
    <name evidence="10" type="ORF">DVK44_10330</name>
</gene>
<feature type="transmembrane region" description="Helical" evidence="9">
    <location>
        <begin position="162"/>
        <end position="181"/>
    </location>
</feature>
<evidence type="ECO:0000313" key="11">
    <source>
        <dbReference type="Proteomes" id="UP000253868"/>
    </source>
</evidence>
<feature type="transmembrane region" description="Helical" evidence="9">
    <location>
        <begin position="123"/>
        <end position="142"/>
    </location>
</feature>
<dbReference type="Proteomes" id="UP000253868">
    <property type="component" value="Chromosome"/>
</dbReference>
<feature type="transmembrane region" description="Helical" evidence="9">
    <location>
        <begin position="375"/>
        <end position="393"/>
    </location>
</feature>
<evidence type="ECO:0000256" key="3">
    <source>
        <dbReference type="ARBA" id="ARBA00022448"/>
    </source>
</evidence>
<sequence length="537" mass="55486">MNASVAIAVFGFFMVGTVVLGLLAVRRGGGGGGGLAEWSVGGRSLGTVFIWVLMAGESYTSFSYLGAAGWGYNYGAPVLYVVAYMSCGYALGYLVGPMLWRYARRHGLVGLSDIIAHRYGRPWAGALVAVLVTVFLLPYIQLQITGMGVVVSTISYGAISLHWGYFIAFAVTTGFVVVSGLRGSAWVSVLKDVLVIGTLGFLAVYVPLHYFGGYGPLLDRLVAEKGEWLTLPGHGSAGGGGLGAGWFVSTSLLNALTVVIFPTTVAGYLGARDADALRRNAIWLPAYNVLLFVPMLLGMAALFVVPGLSGADSNLALFRLVVDSLPAWAVGLIGVAAALSSIVPMAVFMLVIGTMWGRSVLSLLPRRRSGQGQKGAAQVVVVVAGGIALGLTYGAPQTLVRLSLISYEGMAQLLPLLLLGLVWRRFTLAGGVSGLVVGVATVCALVFSGHDPVWGTNAGLVALAANLAVALAVTYAGEADGLDGRPDGDVLAHDSLDSVSSLDSLDAEGARGSLGSRDSRDSPDAPGALDGLGSSRV</sequence>
<evidence type="ECO:0000256" key="9">
    <source>
        <dbReference type="SAM" id="Phobius"/>
    </source>
</evidence>
<dbReference type="PANTHER" id="PTHR48086:SF8">
    <property type="entry name" value="MONOCARBOXYLIC ACID PERMEASE"/>
    <property type="match status" value="1"/>
</dbReference>
<feature type="transmembrane region" description="Helical" evidence="9">
    <location>
        <begin position="193"/>
        <end position="212"/>
    </location>
</feature>
<name>A0A345HMW5_9ACTN</name>
<dbReference type="EMBL" id="CP031194">
    <property type="protein sequence ID" value="AXG78039.1"/>
    <property type="molecule type" value="Genomic_DNA"/>
</dbReference>
<evidence type="ECO:0000256" key="4">
    <source>
        <dbReference type="ARBA" id="ARBA00022692"/>
    </source>
</evidence>
<dbReference type="PROSITE" id="PS50283">
    <property type="entry name" value="NA_SOLUT_SYMP_3"/>
    <property type="match status" value="1"/>
</dbReference>
<dbReference type="GO" id="GO:0005886">
    <property type="term" value="C:plasma membrane"/>
    <property type="evidence" value="ECO:0007669"/>
    <property type="project" value="TreeGrafter"/>
</dbReference>
<keyword evidence="4 9" id="KW-0812">Transmembrane</keyword>
<feature type="transmembrane region" description="Helical" evidence="9">
    <location>
        <begin position="453"/>
        <end position="476"/>
    </location>
</feature>
<evidence type="ECO:0000256" key="6">
    <source>
        <dbReference type="ARBA" id="ARBA00023136"/>
    </source>
</evidence>
<dbReference type="InterPro" id="IPR038377">
    <property type="entry name" value="Na/Glc_symporter_sf"/>
</dbReference>
<feature type="transmembrane region" description="Helical" evidence="9">
    <location>
        <begin position="78"/>
        <end position="102"/>
    </location>
</feature>
<keyword evidence="3" id="KW-0813">Transport</keyword>
<dbReference type="KEGG" id="spad:DVK44_10330"/>
<keyword evidence="11" id="KW-1185">Reference proteome</keyword>
<dbReference type="GO" id="GO:0022857">
    <property type="term" value="F:transmembrane transporter activity"/>
    <property type="evidence" value="ECO:0007669"/>
    <property type="project" value="InterPro"/>
</dbReference>
<proteinExistence type="inferred from homology"/>
<accession>A0A345HMW5</accession>
<dbReference type="InterPro" id="IPR001734">
    <property type="entry name" value="Na/solute_symporter"/>
</dbReference>
<reference evidence="11" key="1">
    <citation type="submission" date="2018-07" db="EMBL/GenBank/DDBJ databases">
        <authorList>
            <person name="Zhao J."/>
        </authorList>
    </citation>
    <scope>NUCLEOTIDE SEQUENCE [LARGE SCALE GENOMIC DNA]</scope>
    <source>
        <strain evidence="11">GSSD-12</strain>
    </source>
</reference>
<feature type="transmembrane region" description="Helical" evidence="9">
    <location>
        <begin position="246"/>
        <end position="269"/>
    </location>
</feature>
<evidence type="ECO:0000256" key="8">
    <source>
        <dbReference type="SAM" id="MobiDB-lite"/>
    </source>
</evidence>
<evidence type="ECO:0000256" key="7">
    <source>
        <dbReference type="RuleBase" id="RU362091"/>
    </source>
</evidence>
<dbReference type="OrthoDB" id="3636885at2"/>
<feature type="transmembrane region" description="Helical" evidence="9">
    <location>
        <begin position="281"/>
        <end position="305"/>
    </location>
</feature>
<comment type="subcellular location">
    <subcellularLocation>
        <location evidence="1">Membrane</location>
        <topology evidence="1">Multi-pass membrane protein</topology>
    </subcellularLocation>
</comment>
<dbReference type="Gene3D" id="1.20.1730.10">
    <property type="entry name" value="Sodium/glucose cotransporter"/>
    <property type="match status" value="1"/>
</dbReference>
<evidence type="ECO:0000256" key="1">
    <source>
        <dbReference type="ARBA" id="ARBA00004141"/>
    </source>
</evidence>
<dbReference type="PANTHER" id="PTHR48086">
    <property type="entry name" value="SODIUM/PROLINE SYMPORTER-RELATED"/>
    <property type="match status" value="1"/>
</dbReference>